<dbReference type="AlphaFoldDB" id="A0A8H3BM76"/>
<sequence length="133" mass="15112">MPLLVLNPSLVASPDAASIRKSPRMVLGRDCIGNIMASLDETMVFTIPRLQKPSGPIITLVSKPKAIAYLAELLQMISMRAVALHLRLKQRKRLNSLNLFRSRFVLVLMRRWWLSGTFRVRRRSIASGWADRS</sequence>
<evidence type="ECO:0000313" key="2">
    <source>
        <dbReference type="Proteomes" id="UP000663846"/>
    </source>
</evidence>
<reference evidence="1" key="1">
    <citation type="submission" date="2021-01" db="EMBL/GenBank/DDBJ databases">
        <authorList>
            <person name="Kaushik A."/>
        </authorList>
    </citation>
    <scope>NUCLEOTIDE SEQUENCE</scope>
    <source>
        <strain evidence="1">AG1-1C</strain>
    </source>
</reference>
<name>A0A8H3BM76_9AGAM</name>
<dbReference type="Proteomes" id="UP000663846">
    <property type="component" value="Unassembled WGS sequence"/>
</dbReference>
<protein>
    <submittedName>
        <fullName evidence="1">Uncharacterized protein</fullName>
    </submittedName>
</protein>
<proteinExistence type="predicted"/>
<gene>
    <name evidence="1" type="ORF">RDB_LOCUS157275</name>
</gene>
<evidence type="ECO:0000313" key="1">
    <source>
        <dbReference type="EMBL" id="CAE6459345.1"/>
    </source>
</evidence>
<comment type="caution">
    <text evidence="1">The sequence shown here is derived from an EMBL/GenBank/DDBJ whole genome shotgun (WGS) entry which is preliminary data.</text>
</comment>
<organism evidence="1 2">
    <name type="scientific">Rhizoctonia solani</name>
    <dbReference type="NCBI Taxonomy" id="456999"/>
    <lineage>
        <taxon>Eukaryota</taxon>
        <taxon>Fungi</taxon>
        <taxon>Dikarya</taxon>
        <taxon>Basidiomycota</taxon>
        <taxon>Agaricomycotina</taxon>
        <taxon>Agaricomycetes</taxon>
        <taxon>Cantharellales</taxon>
        <taxon>Ceratobasidiaceae</taxon>
        <taxon>Rhizoctonia</taxon>
    </lineage>
</organism>
<dbReference type="EMBL" id="CAJMWS010000697">
    <property type="protein sequence ID" value="CAE6459345.1"/>
    <property type="molecule type" value="Genomic_DNA"/>
</dbReference>
<accession>A0A8H3BM76</accession>